<proteinExistence type="predicted"/>
<name>A0A915VKA2_9BACT</name>
<gene>
    <name evidence="1" type="ORF">AsAng_0002870</name>
</gene>
<dbReference type="RefSeq" id="WP_264790958.1">
    <property type="nucleotide sequence ID" value="NZ_AP026867.1"/>
</dbReference>
<evidence type="ECO:0000313" key="2">
    <source>
        <dbReference type="Proteomes" id="UP001060919"/>
    </source>
</evidence>
<evidence type="ECO:0000313" key="1">
    <source>
        <dbReference type="EMBL" id="BDS09583.1"/>
    </source>
</evidence>
<dbReference type="Proteomes" id="UP001060919">
    <property type="component" value="Chromosome"/>
</dbReference>
<evidence type="ECO:0008006" key="3">
    <source>
        <dbReference type="Google" id="ProtNLM"/>
    </source>
</evidence>
<dbReference type="KEGG" id="aup:AsAng_0002870"/>
<keyword evidence="2" id="KW-1185">Reference proteome</keyword>
<organism evidence="1 2">
    <name type="scientific">Aureispira anguillae</name>
    <dbReference type="NCBI Taxonomy" id="2864201"/>
    <lineage>
        <taxon>Bacteria</taxon>
        <taxon>Pseudomonadati</taxon>
        <taxon>Bacteroidota</taxon>
        <taxon>Saprospiria</taxon>
        <taxon>Saprospirales</taxon>
        <taxon>Saprospiraceae</taxon>
        <taxon>Aureispira</taxon>
    </lineage>
</organism>
<sequence>MKLSSPFSVISIIEKIDSSFIALYNRQIRHYKLREHTFLVLSEFFKYFGHLDLSLFDDKEGNWFKYLLALHDIGKPMAMNEKGFATKKKYIVTKKLITKLSVSLGIKKQLPIILALVEHDSLGKYFQGKSNLDKTIQTLANQAEQAGLGISDYFRYKFLYYQCDLASYTEDAGGQPFLEHLFIYEDGRNKKTTKSNSQFCFCTEYTQKLNVLVKRII</sequence>
<dbReference type="EMBL" id="AP026867">
    <property type="protein sequence ID" value="BDS09583.1"/>
    <property type="molecule type" value="Genomic_DNA"/>
</dbReference>
<reference evidence="1" key="1">
    <citation type="submission" date="2022-09" db="EMBL/GenBank/DDBJ databases">
        <title>Aureispira anguillicida sp. nov., isolated from Leptocephalus of Japanese eel Anguilla japonica.</title>
        <authorList>
            <person name="Yuasa K."/>
            <person name="Mekata T."/>
            <person name="Ikunari K."/>
        </authorList>
    </citation>
    <scope>NUCLEOTIDE SEQUENCE</scope>
    <source>
        <strain evidence="1">EL160426</strain>
    </source>
</reference>
<dbReference type="AlphaFoldDB" id="A0A915VKA2"/>
<accession>A0A915VKA2</accession>
<protein>
    <recommendedName>
        <fullName evidence="3">HD domain-containing protein</fullName>
    </recommendedName>
</protein>